<comment type="caution">
    <text evidence="2">The sequence shown here is derived from an EMBL/GenBank/DDBJ whole genome shotgun (WGS) entry which is preliminary data.</text>
</comment>
<gene>
    <name evidence="2" type="ORF">GCM10010989_20130</name>
</gene>
<proteinExistence type="predicted"/>
<dbReference type="InterPro" id="IPR029069">
    <property type="entry name" value="HotDog_dom_sf"/>
</dbReference>
<dbReference type="RefSeq" id="WP_066762061.1">
    <property type="nucleotide sequence ID" value="NZ_BMIO01000006.1"/>
</dbReference>
<evidence type="ECO:0000259" key="1">
    <source>
        <dbReference type="Pfam" id="PF03061"/>
    </source>
</evidence>
<dbReference type="OrthoDB" id="5741080at2"/>
<dbReference type="AlphaFoldDB" id="A0A916YHZ6"/>
<protein>
    <recommendedName>
        <fullName evidence="1">Thioesterase domain-containing protein</fullName>
    </recommendedName>
</protein>
<accession>A0A916YHZ6</accession>
<dbReference type="CDD" id="cd03443">
    <property type="entry name" value="PaaI_thioesterase"/>
    <property type="match status" value="1"/>
</dbReference>
<name>A0A916YHZ6_9SPHN</name>
<dbReference type="Pfam" id="PF03061">
    <property type="entry name" value="4HBT"/>
    <property type="match status" value="1"/>
</dbReference>
<dbReference type="Gene3D" id="3.10.129.10">
    <property type="entry name" value="Hotdog Thioesterase"/>
    <property type="match status" value="1"/>
</dbReference>
<sequence length="145" mass="16001">MSDRFIAAPDHPGWQEWRIGEPGQFNRAVLGRMLIRTEDGKARVRLLEPTEKLANVNGVFHGGALMAFIDTAMFGGANMLAGKPDQRGVTVDMQTQFLAPGVLEKPLDALVELTRETGRMIFTRGLLVQDDVTICSYTGLLRKIS</sequence>
<reference evidence="2 3" key="1">
    <citation type="journal article" date="2014" name="Int. J. Syst. Evol. Microbiol.">
        <title>Complete genome sequence of Corynebacterium casei LMG S-19264T (=DSM 44701T), isolated from a smear-ripened cheese.</title>
        <authorList>
            <consortium name="US DOE Joint Genome Institute (JGI-PGF)"/>
            <person name="Walter F."/>
            <person name="Albersmeier A."/>
            <person name="Kalinowski J."/>
            <person name="Ruckert C."/>
        </authorList>
    </citation>
    <scope>NUCLEOTIDE SEQUENCE [LARGE SCALE GENOMIC DNA]</scope>
    <source>
        <strain evidence="2 3">CGMCC 1.15358</strain>
    </source>
</reference>
<dbReference type="Proteomes" id="UP000598997">
    <property type="component" value="Unassembled WGS sequence"/>
</dbReference>
<dbReference type="EMBL" id="BMIO01000006">
    <property type="protein sequence ID" value="GGD45899.1"/>
    <property type="molecule type" value="Genomic_DNA"/>
</dbReference>
<dbReference type="SUPFAM" id="SSF54637">
    <property type="entry name" value="Thioesterase/thiol ester dehydrase-isomerase"/>
    <property type="match status" value="1"/>
</dbReference>
<dbReference type="GO" id="GO:0016790">
    <property type="term" value="F:thiolester hydrolase activity"/>
    <property type="evidence" value="ECO:0007669"/>
    <property type="project" value="UniProtKB-ARBA"/>
</dbReference>
<keyword evidence="3" id="KW-1185">Reference proteome</keyword>
<organism evidence="2 3">
    <name type="scientific">Croceicoccus pelagius</name>
    <dbReference type="NCBI Taxonomy" id="1703341"/>
    <lineage>
        <taxon>Bacteria</taxon>
        <taxon>Pseudomonadati</taxon>
        <taxon>Pseudomonadota</taxon>
        <taxon>Alphaproteobacteria</taxon>
        <taxon>Sphingomonadales</taxon>
        <taxon>Erythrobacteraceae</taxon>
        <taxon>Croceicoccus</taxon>
    </lineage>
</organism>
<dbReference type="InterPro" id="IPR006683">
    <property type="entry name" value="Thioestr_dom"/>
</dbReference>
<feature type="domain" description="Thioesterase" evidence="1">
    <location>
        <begin position="57"/>
        <end position="134"/>
    </location>
</feature>
<evidence type="ECO:0000313" key="3">
    <source>
        <dbReference type="Proteomes" id="UP000598997"/>
    </source>
</evidence>
<evidence type="ECO:0000313" key="2">
    <source>
        <dbReference type="EMBL" id="GGD45899.1"/>
    </source>
</evidence>